<comment type="catalytic activity">
    <reaction evidence="3">
        <text>an (S)-2-haloacid + H2O = a (2R)-2-hydroxycarboxylate + a halide anion + H(+)</text>
        <dbReference type="Rhea" id="RHEA:11192"/>
        <dbReference type="ChEBI" id="CHEBI:15377"/>
        <dbReference type="ChEBI" id="CHEBI:15378"/>
        <dbReference type="ChEBI" id="CHEBI:16042"/>
        <dbReference type="ChEBI" id="CHEBI:58314"/>
        <dbReference type="ChEBI" id="CHEBI:137405"/>
        <dbReference type="EC" id="3.8.1.2"/>
    </reaction>
</comment>
<dbReference type="AlphaFoldDB" id="A0A2U2N024"/>
<dbReference type="PRINTS" id="PR00413">
    <property type="entry name" value="HADHALOGNASE"/>
</dbReference>
<dbReference type="PANTHER" id="PTHR43316:SF3">
    <property type="entry name" value="HALOACID DEHALOGENASE, TYPE II (AFU_ORTHOLOGUE AFUA_2G07750)-RELATED"/>
    <property type="match status" value="1"/>
</dbReference>
<dbReference type="Pfam" id="PF00702">
    <property type="entry name" value="Hydrolase"/>
    <property type="match status" value="1"/>
</dbReference>
<organism evidence="4 5">
    <name type="scientific">Sediminicurvatus halobius</name>
    <dbReference type="NCBI Taxonomy" id="2182432"/>
    <lineage>
        <taxon>Bacteria</taxon>
        <taxon>Pseudomonadati</taxon>
        <taxon>Pseudomonadota</taxon>
        <taxon>Gammaproteobacteria</taxon>
        <taxon>Chromatiales</taxon>
        <taxon>Ectothiorhodospiraceae</taxon>
        <taxon>Sediminicurvatus</taxon>
    </lineage>
</organism>
<comment type="function">
    <text evidence="3">Catalyzes the hydrolytic dehalogenation of small (S)-2-haloalkanoic acids to yield the corresponding (R)-2-hydroxyalkanoic acids.</text>
</comment>
<dbReference type="InterPro" id="IPR006439">
    <property type="entry name" value="HAD-SF_hydro_IA"/>
</dbReference>
<dbReference type="Proteomes" id="UP000245474">
    <property type="component" value="Unassembled WGS sequence"/>
</dbReference>
<dbReference type="GO" id="GO:0018784">
    <property type="term" value="F:(S)-2-haloacid dehalogenase activity"/>
    <property type="evidence" value="ECO:0007669"/>
    <property type="project" value="UniProtKB-UniRule"/>
</dbReference>
<dbReference type="Gene3D" id="3.40.50.1000">
    <property type="entry name" value="HAD superfamily/HAD-like"/>
    <property type="match status" value="1"/>
</dbReference>
<dbReference type="InterPro" id="IPR023198">
    <property type="entry name" value="PGP-like_dom2"/>
</dbReference>
<evidence type="ECO:0000313" key="4">
    <source>
        <dbReference type="EMBL" id="PWG62601.1"/>
    </source>
</evidence>
<dbReference type="SFLD" id="SFLDG01129">
    <property type="entry name" value="C1.5:_HAD__Beta-PGM__Phosphata"/>
    <property type="match status" value="1"/>
</dbReference>
<keyword evidence="5" id="KW-1185">Reference proteome</keyword>
<dbReference type="InterPro" id="IPR006328">
    <property type="entry name" value="2-HAD"/>
</dbReference>
<comment type="caution">
    <text evidence="4">The sequence shown here is derived from an EMBL/GenBank/DDBJ whole genome shotgun (WGS) entry which is preliminary data.</text>
</comment>
<dbReference type="SUPFAM" id="SSF56784">
    <property type="entry name" value="HAD-like"/>
    <property type="match status" value="1"/>
</dbReference>
<dbReference type="InterPro" id="IPR051540">
    <property type="entry name" value="S-2-haloacid_dehalogenase"/>
</dbReference>
<sequence>MPRVVVFDVNETLLDLSALDAEFEAAFGSAAVRREWFTQVLQSAMTVTLSGLYRNFSEVGAAALSMVAERHGVSLSQGSRRAIAEGMRRLPPHPEVPAALRRLREAGLTLAALTNSPDEVMEAQLAHAGLSPLFAHRISVDGARALKPALAVYRHAAQRLQVPTTGMLMVAAHGWDLAGAMSAGCGTAFVARPGQILDRLFPEPEIVGRDLGEVAEAILEVEV</sequence>
<keyword evidence="2 3" id="KW-0378">Hydrolase</keyword>
<dbReference type="NCBIfam" id="TIGR01428">
    <property type="entry name" value="HAD_type_II"/>
    <property type="match status" value="1"/>
</dbReference>
<dbReference type="OrthoDB" id="5865007at2"/>
<dbReference type="InterPro" id="IPR036412">
    <property type="entry name" value="HAD-like_sf"/>
</dbReference>
<comment type="similarity">
    <text evidence="1 3">Belongs to the HAD-like hydrolase superfamily. S-2-haloalkanoic acid dehalogenase family.</text>
</comment>
<protein>
    <recommendedName>
        <fullName evidence="3">(S)-2-haloacid dehalogenase</fullName>
        <ecNumber evidence="3">3.8.1.2</ecNumber>
    </recommendedName>
    <alternativeName>
        <fullName evidence="3">2-haloalkanoic acid dehalogenase</fullName>
    </alternativeName>
    <alternativeName>
        <fullName evidence="3">Halocarboxylic acid halidohydrolase</fullName>
    </alternativeName>
    <alternativeName>
        <fullName evidence="3">L-2-haloacid dehalogenase</fullName>
    </alternativeName>
</protein>
<gene>
    <name evidence="4" type="ORF">DEM34_11675</name>
</gene>
<dbReference type="PANTHER" id="PTHR43316">
    <property type="entry name" value="HYDROLASE, HALOACID DELAHOGENASE-RELATED"/>
    <property type="match status" value="1"/>
</dbReference>
<dbReference type="EMBL" id="QFFI01000017">
    <property type="protein sequence ID" value="PWG62601.1"/>
    <property type="molecule type" value="Genomic_DNA"/>
</dbReference>
<accession>A0A2U2N024</accession>
<dbReference type="Gene3D" id="1.10.150.240">
    <property type="entry name" value="Putative phosphatase, domain 2"/>
    <property type="match status" value="1"/>
</dbReference>
<dbReference type="RefSeq" id="WP_109678991.1">
    <property type="nucleotide sequence ID" value="NZ_CP086615.1"/>
</dbReference>
<dbReference type="SFLD" id="SFLDS00003">
    <property type="entry name" value="Haloacid_Dehalogenase"/>
    <property type="match status" value="1"/>
</dbReference>
<evidence type="ECO:0000256" key="1">
    <source>
        <dbReference type="ARBA" id="ARBA00008106"/>
    </source>
</evidence>
<dbReference type="EC" id="3.8.1.2" evidence="3"/>
<proteinExistence type="inferred from homology"/>
<evidence type="ECO:0000256" key="2">
    <source>
        <dbReference type="ARBA" id="ARBA00022801"/>
    </source>
</evidence>
<evidence type="ECO:0000256" key="3">
    <source>
        <dbReference type="RuleBase" id="RU368077"/>
    </source>
</evidence>
<name>A0A2U2N024_9GAMM</name>
<dbReference type="CDD" id="cd02588">
    <property type="entry name" value="HAD_L2-DEX"/>
    <property type="match status" value="1"/>
</dbReference>
<evidence type="ECO:0000313" key="5">
    <source>
        <dbReference type="Proteomes" id="UP000245474"/>
    </source>
</evidence>
<reference evidence="4 5" key="1">
    <citation type="submission" date="2018-05" db="EMBL/GenBank/DDBJ databases">
        <title>Spiribacter halobius sp. nov., a moderately halophilic bacterium isolated from marine solar saltern.</title>
        <authorList>
            <person name="Zheng W.-S."/>
            <person name="Lu D.-C."/>
            <person name="Du Z.-J."/>
        </authorList>
    </citation>
    <scope>NUCLEOTIDE SEQUENCE [LARGE SCALE GENOMIC DNA]</scope>
    <source>
        <strain evidence="4 5">E85</strain>
    </source>
</reference>
<dbReference type="NCBIfam" id="TIGR01493">
    <property type="entry name" value="HAD-SF-IA-v2"/>
    <property type="match status" value="1"/>
</dbReference>
<dbReference type="InterPro" id="IPR023214">
    <property type="entry name" value="HAD_sf"/>
</dbReference>